<evidence type="ECO:0000313" key="2">
    <source>
        <dbReference type="Proteomes" id="UP001054837"/>
    </source>
</evidence>
<dbReference type="Proteomes" id="UP001054837">
    <property type="component" value="Unassembled WGS sequence"/>
</dbReference>
<name>A0AAV4X8J9_9ARAC</name>
<keyword evidence="2" id="KW-1185">Reference proteome</keyword>
<evidence type="ECO:0000313" key="1">
    <source>
        <dbReference type="EMBL" id="GIY90909.1"/>
    </source>
</evidence>
<accession>A0AAV4X8J9</accession>
<gene>
    <name evidence="1" type="ORF">CDAR_491201</name>
</gene>
<dbReference type="AlphaFoldDB" id="A0AAV4X8J9"/>
<sequence length="106" mass="12395">MTTTIRVMDHFLDISLKMYRSSKITMTIYVHTGISFLPSDYLYRTRTVQVLISITKKLCSDEDLNFPDSDTFLDNDYINETNATKPEWIFSFRLLVVKKELSSIVN</sequence>
<reference evidence="1 2" key="1">
    <citation type="submission" date="2021-06" db="EMBL/GenBank/DDBJ databases">
        <title>Caerostris darwini draft genome.</title>
        <authorList>
            <person name="Kono N."/>
            <person name="Arakawa K."/>
        </authorList>
    </citation>
    <scope>NUCLEOTIDE SEQUENCE [LARGE SCALE GENOMIC DNA]</scope>
</reference>
<organism evidence="1 2">
    <name type="scientific">Caerostris darwini</name>
    <dbReference type="NCBI Taxonomy" id="1538125"/>
    <lineage>
        <taxon>Eukaryota</taxon>
        <taxon>Metazoa</taxon>
        <taxon>Ecdysozoa</taxon>
        <taxon>Arthropoda</taxon>
        <taxon>Chelicerata</taxon>
        <taxon>Arachnida</taxon>
        <taxon>Araneae</taxon>
        <taxon>Araneomorphae</taxon>
        <taxon>Entelegynae</taxon>
        <taxon>Araneoidea</taxon>
        <taxon>Araneidae</taxon>
        <taxon>Caerostris</taxon>
    </lineage>
</organism>
<protein>
    <submittedName>
        <fullName evidence="1">Uncharacterized protein</fullName>
    </submittedName>
</protein>
<comment type="caution">
    <text evidence="1">The sequence shown here is derived from an EMBL/GenBank/DDBJ whole genome shotgun (WGS) entry which is preliminary data.</text>
</comment>
<dbReference type="EMBL" id="BPLQ01015723">
    <property type="protein sequence ID" value="GIY90909.1"/>
    <property type="molecule type" value="Genomic_DNA"/>
</dbReference>
<proteinExistence type="predicted"/>